<dbReference type="Proteomes" id="UP001255601">
    <property type="component" value="Unassembled WGS sequence"/>
</dbReference>
<feature type="region of interest" description="Disordered" evidence="1">
    <location>
        <begin position="1"/>
        <end position="42"/>
    </location>
</feature>
<evidence type="ECO:0000313" key="3">
    <source>
        <dbReference type="EMBL" id="MDR6100309.1"/>
    </source>
</evidence>
<sequence length="42" mass="4509">MAKGQVRSNKEIRKPKKDKAPPPAAPTLGAKAVEASKQKKPQ</sequence>
<keyword evidence="4" id="KW-1185">Reference proteome</keyword>
<name>A0AAJ2BCB1_9HYPH</name>
<gene>
    <name evidence="3" type="ORF">QE369_000487</name>
    <name evidence="2" type="ORF">QE408_001369</name>
</gene>
<evidence type="ECO:0000256" key="1">
    <source>
        <dbReference type="SAM" id="MobiDB-lite"/>
    </source>
</evidence>
<dbReference type="EMBL" id="JAUTBL010000001">
    <property type="protein sequence ID" value="MDQ1184247.1"/>
    <property type="molecule type" value="Genomic_DNA"/>
</dbReference>
<protein>
    <submittedName>
        <fullName evidence="3">Uncharacterized protein</fullName>
    </submittedName>
</protein>
<dbReference type="EMBL" id="JAVIZC010000001">
    <property type="protein sequence ID" value="MDR6100309.1"/>
    <property type="molecule type" value="Genomic_DNA"/>
</dbReference>
<accession>A0AAJ2BCB1</accession>
<dbReference type="Proteomes" id="UP001224781">
    <property type="component" value="Unassembled WGS sequence"/>
</dbReference>
<dbReference type="AlphaFoldDB" id="A0AAJ2BCB1"/>
<organism evidence="3 5">
    <name type="scientific">Agrobacterium larrymoorei</name>
    <dbReference type="NCBI Taxonomy" id="160699"/>
    <lineage>
        <taxon>Bacteria</taxon>
        <taxon>Pseudomonadati</taxon>
        <taxon>Pseudomonadota</taxon>
        <taxon>Alphaproteobacteria</taxon>
        <taxon>Hyphomicrobiales</taxon>
        <taxon>Rhizobiaceae</taxon>
        <taxon>Rhizobium/Agrobacterium group</taxon>
        <taxon>Agrobacterium</taxon>
    </lineage>
</organism>
<evidence type="ECO:0000313" key="2">
    <source>
        <dbReference type="EMBL" id="MDQ1184247.1"/>
    </source>
</evidence>
<reference evidence="3" key="1">
    <citation type="submission" date="2023-08" db="EMBL/GenBank/DDBJ databases">
        <title>Functional and genomic diversity of the sorghum phyllosphere microbiome.</title>
        <authorList>
            <person name="Shade A."/>
        </authorList>
    </citation>
    <scope>NUCLEOTIDE SEQUENCE</scope>
    <source>
        <strain evidence="3">SORGH_AS_0974</strain>
        <strain evidence="2 4">SORGH_AS_1126</strain>
    </source>
</reference>
<evidence type="ECO:0000313" key="5">
    <source>
        <dbReference type="Proteomes" id="UP001255601"/>
    </source>
</evidence>
<comment type="caution">
    <text evidence="3">The sequence shown here is derived from an EMBL/GenBank/DDBJ whole genome shotgun (WGS) entry which is preliminary data.</text>
</comment>
<dbReference type="RefSeq" id="WP_306929610.1">
    <property type="nucleotide sequence ID" value="NZ_JAUTBL010000001.1"/>
</dbReference>
<evidence type="ECO:0000313" key="4">
    <source>
        <dbReference type="Proteomes" id="UP001224781"/>
    </source>
</evidence>
<proteinExistence type="predicted"/>